<organism evidence="1 2">
    <name type="scientific">Piloderma croceum (strain F 1598)</name>
    <dbReference type="NCBI Taxonomy" id="765440"/>
    <lineage>
        <taxon>Eukaryota</taxon>
        <taxon>Fungi</taxon>
        <taxon>Dikarya</taxon>
        <taxon>Basidiomycota</taxon>
        <taxon>Agaricomycotina</taxon>
        <taxon>Agaricomycetes</taxon>
        <taxon>Agaricomycetidae</taxon>
        <taxon>Atheliales</taxon>
        <taxon>Atheliaceae</taxon>
        <taxon>Piloderma</taxon>
    </lineage>
</organism>
<evidence type="ECO:0000313" key="2">
    <source>
        <dbReference type="Proteomes" id="UP000054166"/>
    </source>
</evidence>
<dbReference type="Proteomes" id="UP000054166">
    <property type="component" value="Unassembled WGS sequence"/>
</dbReference>
<accession>A0A0C3AN55</accession>
<dbReference type="AlphaFoldDB" id="A0A0C3AN55"/>
<sequence length="56" mass="6717">MKRRNRHSHRWQHSGDRAVDYVPQYSKTDLIHKYAGTLDEYLIYARLLFLLVDGLV</sequence>
<dbReference type="EMBL" id="KN833048">
    <property type="protein sequence ID" value="KIM75333.1"/>
    <property type="molecule type" value="Genomic_DNA"/>
</dbReference>
<dbReference type="HOGENOM" id="CLU_3015017_0_0_1"/>
<reference evidence="1 2" key="1">
    <citation type="submission" date="2014-04" db="EMBL/GenBank/DDBJ databases">
        <authorList>
            <consortium name="DOE Joint Genome Institute"/>
            <person name="Kuo A."/>
            <person name="Tarkka M."/>
            <person name="Buscot F."/>
            <person name="Kohler A."/>
            <person name="Nagy L.G."/>
            <person name="Floudas D."/>
            <person name="Copeland A."/>
            <person name="Barry K.W."/>
            <person name="Cichocki N."/>
            <person name="Veneault-Fourrey C."/>
            <person name="LaButti K."/>
            <person name="Lindquist E.A."/>
            <person name="Lipzen A."/>
            <person name="Lundell T."/>
            <person name="Morin E."/>
            <person name="Murat C."/>
            <person name="Sun H."/>
            <person name="Tunlid A."/>
            <person name="Henrissat B."/>
            <person name="Grigoriev I.V."/>
            <person name="Hibbett D.S."/>
            <person name="Martin F."/>
            <person name="Nordberg H.P."/>
            <person name="Cantor M.N."/>
            <person name="Hua S.X."/>
        </authorList>
    </citation>
    <scope>NUCLEOTIDE SEQUENCE [LARGE SCALE GENOMIC DNA]</scope>
    <source>
        <strain evidence="1 2">F 1598</strain>
    </source>
</reference>
<gene>
    <name evidence="1" type="ORF">PILCRDRAFT_13739</name>
</gene>
<evidence type="ECO:0000313" key="1">
    <source>
        <dbReference type="EMBL" id="KIM75333.1"/>
    </source>
</evidence>
<protein>
    <submittedName>
        <fullName evidence="1">Uncharacterized protein</fullName>
    </submittedName>
</protein>
<reference evidence="2" key="2">
    <citation type="submission" date="2015-01" db="EMBL/GenBank/DDBJ databases">
        <title>Evolutionary Origins and Diversification of the Mycorrhizal Mutualists.</title>
        <authorList>
            <consortium name="DOE Joint Genome Institute"/>
            <consortium name="Mycorrhizal Genomics Consortium"/>
            <person name="Kohler A."/>
            <person name="Kuo A."/>
            <person name="Nagy L.G."/>
            <person name="Floudas D."/>
            <person name="Copeland A."/>
            <person name="Barry K.W."/>
            <person name="Cichocki N."/>
            <person name="Veneault-Fourrey C."/>
            <person name="LaButti K."/>
            <person name="Lindquist E.A."/>
            <person name="Lipzen A."/>
            <person name="Lundell T."/>
            <person name="Morin E."/>
            <person name="Murat C."/>
            <person name="Riley R."/>
            <person name="Ohm R."/>
            <person name="Sun H."/>
            <person name="Tunlid A."/>
            <person name="Henrissat B."/>
            <person name="Grigoriev I.V."/>
            <person name="Hibbett D.S."/>
            <person name="Martin F."/>
        </authorList>
    </citation>
    <scope>NUCLEOTIDE SEQUENCE [LARGE SCALE GENOMIC DNA]</scope>
    <source>
        <strain evidence="2">F 1598</strain>
    </source>
</reference>
<dbReference type="InParanoid" id="A0A0C3AN55"/>
<name>A0A0C3AN55_PILCF</name>
<keyword evidence="2" id="KW-1185">Reference proteome</keyword>
<proteinExistence type="predicted"/>